<dbReference type="InterPro" id="IPR002156">
    <property type="entry name" value="RNaseH_domain"/>
</dbReference>
<dbReference type="SUPFAM" id="SSF53098">
    <property type="entry name" value="Ribonuclease H-like"/>
    <property type="match status" value="1"/>
</dbReference>
<dbReference type="EMBL" id="JBCHKQ010000002">
    <property type="protein sequence ID" value="MEM5948251.1"/>
    <property type="molecule type" value="Genomic_DNA"/>
</dbReference>
<dbReference type="InterPro" id="IPR012337">
    <property type="entry name" value="RNaseH-like_sf"/>
</dbReference>
<sequence length="144" mass="15871">MIKVYTDGACKGNPGPGGWAYVVIDGDKGFSAFGRVEDTTNNRMELSAVIEALSFLKSRAYTGSVVLYTDSEYVKKGITEWIVSWQANGWKTSAKKPVKNKDLWISLLELSSLFSLDWCWVEGHAGNKWNELCDSMASSAALGF</sequence>
<evidence type="ECO:0000256" key="4">
    <source>
        <dbReference type="ARBA" id="ARBA00012180"/>
    </source>
</evidence>
<dbReference type="Proteomes" id="UP001466331">
    <property type="component" value="Unassembled WGS sequence"/>
</dbReference>
<comment type="subunit">
    <text evidence="3 10">Monomer.</text>
</comment>
<dbReference type="InterPro" id="IPR022892">
    <property type="entry name" value="RNaseHI"/>
</dbReference>
<keyword evidence="9 10" id="KW-0460">Magnesium</keyword>
<dbReference type="GO" id="GO:0004523">
    <property type="term" value="F:RNA-DNA hybrid ribonuclease activity"/>
    <property type="evidence" value="ECO:0007669"/>
    <property type="project" value="UniProtKB-EC"/>
</dbReference>
<dbReference type="EC" id="3.1.26.4" evidence="4 10"/>
<feature type="binding site" evidence="10">
    <location>
        <position position="134"/>
    </location>
    <ligand>
        <name>Mg(2+)</name>
        <dbReference type="ChEBI" id="CHEBI:18420"/>
        <label>2</label>
    </ligand>
</feature>
<keyword evidence="13" id="KW-1185">Reference proteome</keyword>
<dbReference type="PROSITE" id="PS50879">
    <property type="entry name" value="RNASE_H_1"/>
    <property type="match status" value="1"/>
</dbReference>
<keyword evidence="7 10" id="KW-0255">Endonuclease</keyword>
<feature type="binding site" evidence="10">
    <location>
        <position position="70"/>
    </location>
    <ligand>
        <name>Mg(2+)</name>
        <dbReference type="ChEBI" id="CHEBI:18420"/>
        <label>1</label>
    </ligand>
</feature>
<feature type="binding site" evidence="10">
    <location>
        <position position="7"/>
    </location>
    <ligand>
        <name>Mg(2+)</name>
        <dbReference type="ChEBI" id="CHEBI:18420"/>
        <label>1</label>
    </ligand>
</feature>
<dbReference type="Pfam" id="PF00075">
    <property type="entry name" value="RNase_H"/>
    <property type="match status" value="1"/>
</dbReference>
<reference evidence="12 13" key="1">
    <citation type="submission" date="2024-03" db="EMBL/GenBank/DDBJ databases">
        <title>Ignisphaera cupida sp. nov., a hyperthermophilic hydrolytic archaeon from a hot spring of Kamchatka, and proposal of Ignisphaeraceae fam. nov.</title>
        <authorList>
            <person name="Podosokorskaya O.A."/>
            <person name="Elcheninov A.G."/>
            <person name="Maltseva A.I."/>
            <person name="Zayulina K.S."/>
            <person name="Novikov A."/>
            <person name="Merkel A.Y."/>
        </authorList>
    </citation>
    <scope>NUCLEOTIDE SEQUENCE [LARGE SCALE GENOMIC DNA]</scope>
    <source>
        <strain evidence="12 13">38H-sp</strain>
    </source>
</reference>
<dbReference type="Gene3D" id="3.30.420.10">
    <property type="entry name" value="Ribonuclease H-like superfamily/Ribonuclease H"/>
    <property type="match status" value="1"/>
</dbReference>
<evidence type="ECO:0000256" key="5">
    <source>
        <dbReference type="ARBA" id="ARBA00022722"/>
    </source>
</evidence>
<comment type="function">
    <text evidence="10">Endonuclease that specifically degrades the RNA of RNA-DNA hybrids.</text>
</comment>
<evidence type="ECO:0000256" key="6">
    <source>
        <dbReference type="ARBA" id="ARBA00022723"/>
    </source>
</evidence>
<dbReference type="PANTHER" id="PTHR10642">
    <property type="entry name" value="RIBONUCLEASE H1"/>
    <property type="match status" value="1"/>
</dbReference>
<feature type="binding site" evidence="10">
    <location>
        <position position="7"/>
    </location>
    <ligand>
        <name>Mg(2+)</name>
        <dbReference type="ChEBI" id="CHEBI:18420"/>
        <label>2</label>
    </ligand>
</feature>
<evidence type="ECO:0000256" key="1">
    <source>
        <dbReference type="ARBA" id="ARBA00000077"/>
    </source>
</evidence>
<evidence type="ECO:0000256" key="3">
    <source>
        <dbReference type="ARBA" id="ARBA00011245"/>
    </source>
</evidence>
<dbReference type="InterPro" id="IPR050092">
    <property type="entry name" value="RNase_H"/>
</dbReference>
<keyword evidence="10" id="KW-0963">Cytoplasm</keyword>
<evidence type="ECO:0000313" key="13">
    <source>
        <dbReference type="Proteomes" id="UP001466331"/>
    </source>
</evidence>
<feature type="binding site" evidence="10">
    <location>
        <position position="45"/>
    </location>
    <ligand>
        <name>Mg(2+)</name>
        <dbReference type="ChEBI" id="CHEBI:18420"/>
        <label>1</label>
    </ligand>
</feature>
<dbReference type="NCBIfam" id="NF001236">
    <property type="entry name" value="PRK00203.1"/>
    <property type="match status" value="1"/>
</dbReference>
<evidence type="ECO:0000256" key="9">
    <source>
        <dbReference type="ARBA" id="ARBA00022842"/>
    </source>
</evidence>
<dbReference type="CDD" id="cd09278">
    <property type="entry name" value="RNase_HI_prokaryote_like"/>
    <property type="match status" value="1"/>
</dbReference>
<protein>
    <recommendedName>
        <fullName evidence="4 10">Ribonuclease H</fullName>
        <shortName evidence="10">RNase H</shortName>
        <ecNumber evidence="4 10">3.1.26.4</ecNumber>
    </recommendedName>
</protein>
<organism evidence="12 13">
    <name type="scientific">Rarispira pelagica</name>
    <dbReference type="NCBI Taxonomy" id="3141764"/>
    <lineage>
        <taxon>Bacteria</taxon>
        <taxon>Pseudomonadati</taxon>
        <taxon>Spirochaetota</taxon>
        <taxon>Spirochaetia</taxon>
        <taxon>Winmispirales</taxon>
        <taxon>Winmispiraceae</taxon>
        <taxon>Rarispira</taxon>
    </lineage>
</organism>
<evidence type="ECO:0000256" key="7">
    <source>
        <dbReference type="ARBA" id="ARBA00022759"/>
    </source>
</evidence>
<keyword evidence="6 10" id="KW-0479">Metal-binding</keyword>
<dbReference type="RefSeq" id="WP_420069697.1">
    <property type="nucleotide sequence ID" value="NZ_JBCHKQ010000002.1"/>
</dbReference>
<comment type="catalytic activity">
    <reaction evidence="1 10">
        <text>Endonucleolytic cleavage to 5'-phosphomonoester.</text>
        <dbReference type="EC" id="3.1.26.4"/>
    </reaction>
</comment>
<accession>A0ABU9UC52</accession>
<evidence type="ECO:0000256" key="10">
    <source>
        <dbReference type="HAMAP-Rule" id="MF_00042"/>
    </source>
</evidence>
<comment type="similarity">
    <text evidence="2 10">Belongs to the RNase H family.</text>
</comment>
<comment type="caution">
    <text evidence="12">The sequence shown here is derived from an EMBL/GenBank/DDBJ whole genome shotgun (WGS) entry which is preliminary data.</text>
</comment>
<evidence type="ECO:0000313" key="12">
    <source>
        <dbReference type="EMBL" id="MEM5948251.1"/>
    </source>
</evidence>
<keyword evidence="5 10" id="KW-0540">Nuclease</keyword>
<gene>
    <name evidence="10 12" type="primary">rnhA</name>
    <name evidence="12" type="ORF">WKV44_06820</name>
</gene>
<dbReference type="HAMAP" id="MF_00042">
    <property type="entry name" value="RNase_H"/>
    <property type="match status" value="1"/>
</dbReference>
<proteinExistence type="inferred from homology"/>
<evidence type="ECO:0000256" key="2">
    <source>
        <dbReference type="ARBA" id="ARBA00005300"/>
    </source>
</evidence>
<comment type="subcellular location">
    <subcellularLocation>
        <location evidence="10">Cytoplasm</location>
    </subcellularLocation>
</comment>
<name>A0ABU9UC52_9SPIR</name>
<feature type="domain" description="RNase H type-1" evidence="11">
    <location>
        <begin position="1"/>
        <end position="142"/>
    </location>
</feature>
<evidence type="ECO:0000259" key="11">
    <source>
        <dbReference type="PROSITE" id="PS50879"/>
    </source>
</evidence>
<keyword evidence="8 10" id="KW-0378">Hydrolase</keyword>
<dbReference type="PANTHER" id="PTHR10642:SF26">
    <property type="entry name" value="RIBONUCLEASE H1"/>
    <property type="match status" value="1"/>
</dbReference>
<dbReference type="InterPro" id="IPR036397">
    <property type="entry name" value="RNaseH_sf"/>
</dbReference>
<comment type="cofactor">
    <cofactor evidence="10">
        <name>Mg(2+)</name>
        <dbReference type="ChEBI" id="CHEBI:18420"/>
    </cofactor>
    <text evidence="10">Binds 1 Mg(2+) ion per subunit. May bind a second metal ion at a regulatory site, or after substrate binding.</text>
</comment>
<evidence type="ECO:0000256" key="8">
    <source>
        <dbReference type="ARBA" id="ARBA00022801"/>
    </source>
</evidence>